<keyword evidence="2" id="KW-1185">Reference proteome</keyword>
<evidence type="ECO:0000313" key="1">
    <source>
        <dbReference type="EMBL" id="CAG7829106.1"/>
    </source>
</evidence>
<gene>
    <name evidence="1" type="ORF">AFUS01_LOCUS38986</name>
</gene>
<proteinExistence type="predicted"/>
<comment type="caution">
    <text evidence="1">The sequence shown here is derived from an EMBL/GenBank/DDBJ whole genome shotgun (WGS) entry which is preliminary data.</text>
</comment>
<name>A0A8J2LBU5_9HEXA</name>
<protein>
    <submittedName>
        <fullName evidence="1">Uncharacterized protein</fullName>
    </submittedName>
</protein>
<dbReference type="Proteomes" id="UP000708208">
    <property type="component" value="Unassembled WGS sequence"/>
</dbReference>
<evidence type="ECO:0000313" key="2">
    <source>
        <dbReference type="Proteomes" id="UP000708208"/>
    </source>
</evidence>
<dbReference type="EMBL" id="CAJVCH010550154">
    <property type="protein sequence ID" value="CAG7829106.1"/>
    <property type="molecule type" value="Genomic_DNA"/>
</dbReference>
<organism evidence="1 2">
    <name type="scientific">Allacma fusca</name>
    <dbReference type="NCBI Taxonomy" id="39272"/>
    <lineage>
        <taxon>Eukaryota</taxon>
        <taxon>Metazoa</taxon>
        <taxon>Ecdysozoa</taxon>
        <taxon>Arthropoda</taxon>
        <taxon>Hexapoda</taxon>
        <taxon>Collembola</taxon>
        <taxon>Symphypleona</taxon>
        <taxon>Sminthuridae</taxon>
        <taxon>Allacma</taxon>
    </lineage>
</organism>
<sequence length="69" mass="8262">MISWWHQFWTKELLPEIFTCRRVPGQFEWAAIQRLTRGPLPWKITRLHLITCPGSFGRANKNLIQIMLK</sequence>
<accession>A0A8J2LBU5</accession>
<dbReference type="AlphaFoldDB" id="A0A8J2LBU5"/>
<reference evidence="1" key="1">
    <citation type="submission" date="2021-06" db="EMBL/GenBank/DDBJ databases">
        <authorList>
            <person name="Hodson N. C."/>
            <person name="Mongue J. A."/>
            <person name="Jaron S. K."/>
        </authorList>
    </citation>
    <scope>NUCLEOTIDE SEQUENCE</scope>
</reference>